<reference evidence="6 7" key="1">
    <citation type="submission" date="2013-01" db="EMBL/GenBank/DDBJ databases">
        <title>The Genome Sequence of Clostridium clostridioforme 90A8.</title>
        <authorList>
            <consortium name="The Broad Institute Genome Sequencing Platform"/>
            <person name="Earl A."/>
            <person name="Ward D."/>
            <person name="Feldgarden M."/>
            <person name="Gevers D."/>
            <person name="Courvalin P."/>
            <person name="Lambert T."/>
            <person name="Walker B."/>
            <person name="Young S.K."/>
            <person name="Zeng Q."/>
            <person name="Gargeya S."/>
            <person name="Fitzgerald M."/>
            <person name="Haas B."/>
            <person name="Abouelleil A."/>
            <person name="Alvarado L."/>
            <person name="Arachchi H.M."/>
            <person name="Berlin A.M."/>
            <person name="Chapman S.B."/>
            <person name="Dewar J."/>
            <person name="Goldberg J."/>
            <person name="Griggs A."/>
            <person name="Gujja S."/>
            <person name="Hansen M."/>
            <person name="Howarth C."/>
            <person name="Imamovic A."/>
            <person name="Larimer J."/>
            <person name="McCowan C."/>
            <person name="Murphy C."/>
            <person name="Neiman D."/>
            <person name="Pearson M."/>
            <person name="Priest M."/>
            <person name="Roberts A."/>
            <person name="Saif S."/>
            <person name="Shea T."/>
            <person name="Sisk P."/>
            <person name="Sykes S."/>
            <person name="Wortman J."/>
            <person name="Nusbaum C."/>
            <person name="Birren B."/>
        </authorList>
    </citation>
    <scope>NUCLEOTIDE SEQUENCE [LARGE SCALE GENOMIC DNA]</scope>
    <source>
        <strain evidence="6 7">90A8</strain>
    </source>
</reference>
<evidence type="ECO:0000313" key="6">
    <source>
        <dbReference type="EMBL" id="ENZ17827.1"/>
    </source>
</evidence>
<evidence type="ECO:0000256" key="2">
    <source>
        <dbReference type="ARBA" id="ARBA00022448"/>
    </source>
</evidence>
<dbReference type="PROSITE" id="PS50893">
    <property type="entry name" value="ABC_TRANSPORTER_2"/>
    <property type="match status" value="1"/>
</dbReference>
<dbReference type="InterPro" id="IPR050763">
    <property type="entry name" value="ABC_transporter_ATP-binding"/>
</dbReference>
<evidence type="ECO:0000259" key="5">
    <source>
        <dbReference type="PROSITE" id="PS50893"/>
    </source>
</evidence>
<dbReference type="GO" id="GO:0005524">
    <property type="term" value="F:ATP binding"/>
    <property type="evidence" value="ECO:0007669"/>
    <property type="project" value="UniProtKB-KW"/>
</dbReference>
<proteinExistence type="inferred from homology"/>
<dbReference type="Gene3D" id="3.40.50.300">
    <property type="entry name" value="P-loop containing nucleotide triphosphate hydrolases"/>
    <property type="match status" value="1"/>
</dbReference>
<dbReference type="InterPro" id="IPR003593">
    <property type="entry name" value="AAA+_ATPase"/>
</dbReference>
<comment type="caution">
    <text evidence="6">The sequence shown here is derived from an EMBL/GenBank/DDBJ whole genome shotgun (WGS) entry which is preliminary data.</text>
</comment>
<dbReference type="PANTHER" id="PTHR42711:SF5">
    <property type="entry name" value="ABC TRANSPORTER ATP-BINDING PROTEIN NATA"/>
    <property type="match status" value="1"/>
</dbReference>
<dbReference type="SUPFAM" id="SSF52540">
    <property type="entry name" value="P-loop containing nucleoside triphosphate hydrolases"/>
    <property type="match status" value="1"/>
</dbReference>
<dbReference type="InterPro" id="IPR017871">
    <property type="entry name" value="ABC_transporter-like_CS"/>
</dbReference>
<evidence type="ECO:0000256" key="1">
    <source>
        <dbReference type="ARBA" id="ARBA00005417"/>
    </source>
</evidence>
<dbReference type="GO" id="GO:0016887">
    <property type="term" value="F:ATP hydrolysis activity"/>
    <property type="evidence" value="ECO:0007669"/>
    <property type="project" value="InterPro"/>
</dbReference>
<evidence type="ECO:0000256" key="4">
    <source>
        <dbReference type="ARBA" id="ARBA00022840"/>
    </source>
</evidence>
<evidence type="ECO:0000256" key="3">
    <source>
        <dbReference type="ARBA" id="ARBA00022741"/>
    </source>
</evidence>
<sequence>MILCKDLHKQFGDVEAVKGVSMEIPDGMFLGLLGPNGAGKTTLMRMMTGLLPPDTGTVAFDGQAMDRNAVAVKQAIGVTSQHVNLDKELTVEENMEFAGRLYRMGKADIAASADRLLSFLGLDSVRKRVTLNLSGGMKRKLMIAKSLIHNPRYLFLDEPTVGIDPNARRDIWDFLRMQHKEGKTILLTTHYIEEAQHLCDYVMLIDGGKIFKEDTPKGLIDEIGPFKVEYEDGDRMKAEFFQDLPAAKARAGGIDALCSVLPSTLEDVFFHYTSKGVGGWK</sequence>
<name>A0A0E2HRU7_9FIRM</name>
<feature type="domain" description="ABC transporter" evidence="5">
    <location>
        <begin position="2"/>
        <end position="232"/>
    </location>
</feature>
<dbReference type="AlphaFoldDB" id="A0A0E2HRU7"/>
<dbReference type="Proteomes" id="UP000013085">
    <property type="component" value="Unassembled WGS sequence"/>
</dbReference>
<dbReference type="RefSeq" id="WP_002595313.1">
    <property type="nucleotide sequence ID" value="NZ_KB851009.1"/>
</dbReference>
<keyword evidence="4 6" id="KW-0067">ATP-binding</keyword>
<dbReference type="InterPro" id="IPR027417">
    <property type="entry name" value="P-loop_NTPase"/>
</dbReference>
<keyword evidence="2" id="KW-0813">Transport</keyword>
<dbReference type="HOGENOM" id="CLU_000604_1_2_9"/>
<dbReference type="SMART" id="SM00382">
    <property type="entry name" value="AAA"/>
    <property type="match status" value="1"/>
</dbReference>
<evidence type="ECO:0000313" key="7">
    <source>
        <dbReference type="Proteomes" id="UP000013085"/>
    </source>
</evidence>
<comment type="similarity">
    <text evidence="1">Belongs to the ABC transporter superfamily.</text>
</comment>
<accession>A0A0E2HRU7</accession>
<dbReference type="PROSITE" id="PS00211">
    <property type="entry name" value="ABC_TRANSPORTER_1"/>
    <property type="match status" value="1"/>
</dbReference>
<dbReference type="InterPro" id="IPR003439">
    <property type="entry name" value="ABC_transporter-like_ATP-bd"/>
</dbReference>
<dbReference type="PATRIC" id="fig|999408.3.peg.1487"/>
<gene>
    <name evidence="6" type="ORF">HMPREF1090_01376</name>
</gene>
<keyword evidence="3" id="KW-0547">Nucleotide-binding</keyword>
<dbReference type="EMBL" id="AGYR01000012">
    <property type="protein sequence ID" value="ENZ17827.1"/>
    <property type="molecule type" value="Genomic_DNA"/>
</dbReference>
<protein>
    <submittedName>
        <fullName evidence="6">Antibiotic ABC transporter ATP-binding protein</fullName>
    </submittedName>
</protein>
<dbReference type="Pfam" id="PF00005">
    <property type="entry name" value="ABC_tran"/>
    <property type="match status" value="1"/>
</dbReference>
<dbReference type="PANTHER" id="PTHR42711">
    <property type="entry name" value="ABC TRANSPORTER ATP-BINDING PROTEIN"/>
    <property type="match status" value="1"/>
</dbReference>
<organism evidence="6 7">
    <name type="scientific">[Clostridium] clostridioforme 90A8</name>
    <dbReference type="NCBI Taxonomy" id="999408"/>
    <lineage>
        <taxon>Bacteria</taxon>
        <taxon>Bacillati</taxon>
        <taxon>Bacillota</taxon>
        <taxon>Clostridia</taxon>
        <taxon>Lachnospirales</taxon>
        <taxon>Lachnospiraceae</taxon>
        <taxon>Enterocloster</taxon>
    </lineage>
</organism>